<dbReference type="OrthoDB" id="9809784at2"/>
<dbReference type="InterPro" id="IPR002933">
    <property type="entry name" value="Peptidase_M20"/>
</dbReference>
<name>A0A410P6I4_VELA1</name>
<keyword evidence="8" id="KW-0170">Cobalt</keyword>
<dbReference type="SUPFAM" id="SSF53187">
    <property type="entry name" value="Zn-dependent exopeptidases"/>
    <property type="match status" value="1"/>
</dbReference>
<comment type="cofactor">
    <cofactor evidence="1">
        <name>Co(2+)</name>
        <dbReference type="ChEBI" id="CHEBI:48828"/>
    </cofactor>
</comment>
<evidence type="ECO:0000256" key="5">
    <source>
        <dbReference type="ARBA" id="ARBA00022723"/>
    </source>
</evidence>
<evidence type="ECO:0000256" key="2">
    <source>
        <dbReference type="ARBA" id="ARBA00001947"/>
    </source>
</evidence>
<keyword evidence="7" id="KW-0862">Zinc</keyword>
<dbReference type="InterPro" id="IPR050072">
    <property type="entry name" value="Peptidase_M20A"/>
</dbReference>
<evidence type="ECO:0000256" key="3">
    <source>
        <dbReference type="ARBA" id="ARBA00006247"/>
    </source>
</evidence>
<protein>
    <recommendedName>
        <fullName evidence="9">Peptidase M20 dimerisation domain-containing protein</fullName>
    </recommendedName>
</protein>
<dbReference type="PANTHER" id="PTHR43808:SF8">
    <property type="entry name" value="PEPTIDASE M20 DIMERISATION DOMAIN-CONTAINING PROTEIN"/>
    <property type="match status" value="1"/>
</dbReference>
<dbReference type="CDD" id="cd08659">
    <property type="entry name" value="M20_ArgE_DapE-like"/>
    <property type="match status" value="1"/>
</dbReference>
<dbReference type="NCBIfam" id="TIGR01910">
    <property type="entry name" value="DapE-ArgE"/>
    <property type="match status" value="1"/>
</dbReference>
<dbReference type="RefSeq" id="WP_128700645.1">
    <property type="nucleotide sequence ID" value="NZ_CP019384.1"/>
</dbReference>
<dbReference type="PANTHER" id="PTHR43808">
    <property type="entry name" value="ACETYLORNITHINE DEACETYLASE"/>
    <property type="match status" value="1"/>
</dbReference>
<evidence type="ECO:0000256" key="7">
    <source>
        <dbReference type="ARBA" id="ARBA00022833"/>
    </source>
</evidence>
<reference evidence="10 11" key="1">
    <citation type="submission" date="2017-01" db="EMBL/GenBank/DDBJ databases">
        <title>First insights into the biology of 'candidatus Vampirococcus archaeovorus'.</title>
        <authorList>
            <person name="Kizina J."/>
            <person name="Jordan S."/>
            <person name="Stueber K."/>
            <person name="Reinhardt R."/>
            <person name="Harder J."/>
        </authorList>
    </citation>
    <scope>NUCLEOTIDE SEQUENCE [LARGE SCALE GENOMIC DNA]</scope>
    <source>
        <strain evidence="10 11">LiM</strain>
    </source>
</reference>
<dbReference type="InterPro" id="IPR011650">
    <property type="entry name" value="Peptidase_M20_dimer"/>
</dbReference>
<proteinExistence type="inferred from homology"/>
<comment type="cofactor">
    <cofactor evidence="2">
        <name>Zn(2+)</name>
        <dbReference type="ChEBI" id="CHEBI:29105"/>
    </cofactor>
</comment>
<gene>
    <name evidence="10" type="ORF">BU251_08075</name>
</gene>
<evidence type="ECO:0000256" key="8">
    <source>
        <dbReference type="ARBA" id="ARBA00023285"/>
    </source>
</evidence>
<dbReference type="KEGG" id="vai:BU251_08075"/>
<comment type="similarity">
    <text evidence="3">Belongs to the peptidase M20A family.</text>
</comment>
<dbReference type="Pfam" id="PF07687">
    <property type="entry name" value="M20_dimer"/>
    <property type="match status" value="1"/>
</dbReference>
<dbReference type="EMBL" id="CP019384">
    <property type="protein sequence ID" value="QAT17678.1"/>
    <property type="molecule type" value="Genomic_DNA"/>
</dbReference>
<dbReference type="Gene3D" id="3.40.630.10">
    <property type="entry name" value="Zn peptidases"/>
    <property type="match status" value="2"/>
</dbReference>
<keyword evidence="6" id="KW-0378">Hydrolase</keyword>
<dbReference type="InterPro" id="IPR010182">
    <property type="entry name" value="ArgE/DapE"/>
</dbReference>
<dbReference type="GO" id="GO:0046872">
    <property type="term" value="F:metal ion binding"/>
    <property type="evidence" value="ECO:0007669"/>
    <property type="project" value="UniProtKB-KW"/>
</dbReference>
<dbReference type="SUPFAM" id="SSF55031">
    <property type="entry name" value="Bacterial exopeptidase dimerisation domain"/>
    <property type="match status" value="1"/>
</dbReference>
<evidence type="ECO:0000256" key="6">
    <source>
        <dbReference type="ARBA" id="ARBA00022801"/>
    </source>
</evidence>
<evidence type="ECO:0000313" key="10">
    <source>
        <dbReference type="EMBL" id="QAT17678.1"/>
    </source>
</evidence>
<evidence type="ECO:0000256" key="4">
    <source>
        <dbReference type="ARBA" id="ARBA00022605"/>
    </source>
</evidence>
<evidence type="ECO:0000259" key="9">
    <source>
        <dbReference type="Pfam" id="PF07687"/>
    </source>
</evidence>
<dbReference type="GO" id="GO:0008652">
    <property type="term" value="P:amino acid biosynthetic process"/>
    <property type="evidence" value="ECO:0007669"/>
    <property type="project" value="UniProtKB-KW"/>
</dbReference>
<feature type="domain" description="Peptidase M20 dimerisation" evidence="9">
    <location>
        <begin position="173"/>
        <end position="275"/>
    </location>
</feature>
<sequence length="381" mass="41346">MINKQRLIRLIRQLVAVNSENPPGDERAVAAFVAGQLRQAGLKPEILTYVPRRDNVMAVLKGREKKYSVLLSPHLDTVPAGNGWVHGPFSGKLEAGRIYGRGATDCKGNLAVALEVLHSLKEDGVSLNGDWIFLATADEETGSAKGLVPWLEKSRVRPEYALILDADAFNIVTAQKGLIHFKVEVPGRKAHGAYPHRGVNAIDRAVTLIAALKQMKFVSRPHALLAPPTVNIGTIRGGDKVNMVADWCAFEVDLRFLPGMNAAKILAAIKLRLRRTGIPFRLAVNDIQQPYEISCHHPLVRGLKAAAKGIAVSRVTGSEGATVITFFKRKGIPAVATGWGASGCAHATDEFVRVVDLERGARVLERFIRIFDAGFSPGGDR</sequence>
<keyword evidence="5" id="KW-0479">Metal-binding</keyword>
<dbReference type="AlphaFoldDB" id="A0A410P6I4"/>
<dbReference type="Pfam" id="PF01546">
    <property type="entry name" value="Peptidase_M20"/>
    <property type="match status" value="1"/>
</dbReference>
<dbReference type="Proteomes" id="UP000287243">
    <property type="component" value="Chromosome"/>
</dbReference>
<evidence type="ECO:0000313" key="11">
    <source>
        <dbReference type="Proteomes" id="UP000287243"/>
    </source>
</evidence>
<keyword evidence="4" id="KW-0028">Amino-acid biosynthesis</keyword>
<dbReference type="InterPro" id="IPR036264">
    <property type="entry name" value="Bact_exopeptidase_dim_dom"/>
</dbReference>
<evidence type="ECO:0000256" key="1">
    <source>
        <dbReference type="ARBA" id="ARBA00001941"/>
    </source>
</evidence>
<keyword evidence="11" id="KW-1185">Reference proteome</keyword>
<dbReference type="Gene3D" id="3.30.70.360">
    <property type="match status" value="1"/>
</dbReference>
<organism evidence="10 11">
    <name type="scientific">Velamenicoccus archaeovorus</name>
    <dbReference type="NCBI Taxonomy" id="1930593"/>
    <lineage>
        <taxon>Bacteria</taxon>
        <taxon>Pseudomonadati</taxon>
        <taxon>Candidatus Omnitrophota</taxon>
        <taxon>Candidatus Velamenicoccus</taxon>
    </lineage>
</organism>
<accession>A0A410P6I4</accession>
<dbReference type="GO" id="GO:0016787">
    <property type="term" value="F:hydrolase activity"/>
    <property type="evidence" value="ECO:0007669"/>
    <property type="project" value="UniProtKB-KW"/>
</dbReference>